<dbReference type="Proteomes" id="UP001419268">
    <property type="component" value="Unassembled WGS sequence"/>
</dbReference>
<dbReference type="EMBL" id="JBBNAG010000013">
    <property type="protein sequence ID" value="KAK9083262.1"/>
    <property type="molecule type" value="Genomic_DNA"/>
</dbReference>
<feature type="compositionally biased region" description="Basic and acidic residues" evidence="1">
    <location>
        <begin position="109"/>
        <end position="118"/>
    </location>
</feature>
<protein>
    <submittedName>
        <fullName evidence="2">Uncharacterized protein</fullName>
    </submittedName>
</protein>
<dbReference type="AlphaFoldDB" id="A0AAP0HFX2"/>
<feature type="compositionally biased region" description="Basic and acidic residues" evidence="1">
    <location>
        <begin position="64"/>
        <end position="74"/>
    </location>
</feature>
<accession>A0AAP0HFX2</accession>
<proteinExistence type="predicted"/>
<reference evidence="2 3" key="1">
    <citation type="submission" date="2024-01" db="EMBL/GenBank/DDBJ databases">
        <title>Genome assemblies of Stephania.</title>
        <authorList>
            <person name="Yang L."/>
        </authorList>
    </citation>
    <scope>NUCLEOTIDE SEQUENCE [LARGE SCALE GENOMIC DNA]</scope>
    <source>
        <strain evidence="2">JXDWG</strain>
        <tissue evidence="2">Leaf</tissue>
    </source>
</reference>
<feature type="region of interest" description="Disordered" evidence="1">
    <location>
        <begin position="88"/>
        <end position="118"/>
    </location>
</feature>
<gene>
    <name evidence="2" type="ORF">Scep_029733</name>
</gene>
<feature type="region of interest" description="Disordered" evidence="1">
    <location>
        <begin position="1"/>
        <end position="76"/>
    </location>
</feature>
<name>A0AAP0HFX2_9MAGN</name>
<sequence length="118" mass="12820">MSMEGLSHLVSTVRRRGTESTTTTNRTADALARDSEAATADDEGFKEAATTNTRASEAVTAKGDGFRGSDDRRRGLQMQRRLTARALKAAMAEDTTAGRHHKNSTPNHQSRDDGENRS</sequence>
<organism evidence="2 3">
    <name type="scientific">Stephania cephalantha</name>
    <dbReference type="NCBI Taxonomy" id="152367"/>
    <lineage>
        <taxon>Eukaryota</taxon>
        <taxon>Viridiplantae</taxon>
        <taxon>Streptophyta</taxon>
        <taxon>Embryophyta</taxon>
        <taxon>Tracheophyta</taxon>
        <taxon>Spermatophyta</taxon>
        <taxon>Magnoliopsida</taxon>
        <taxon>Ranunculales</taxon>
        <taxon>Menispermaceae</taxon>
        <taxon>Menispermoideae</taxon>
        <taxon>Cissampelideae</taxon>
        <taxon>Stephania</taxon>
    </lineage>
</organism>
<evidence type="ECO:0000313" key="2">
    <source>
        <dbReference type="EMBL" id="KAK9083262.1"/>
    </source>
</evidence>
<keyword evidence="3" id="KW-1185">Reference proteome</keyword>
<evidence type="ECO:0000256" key="1">
    <source>
        <dbReference type="SAM" id="MobiDB-lite"/>
    </source>
</evidence>
<comment type="caution">
    <text evidence="2">The sequence shown here is derived from an EMBL/GenBank/DDBJ whole genome shotgun (WGS) entry which is preliminary data.</text>
</comment>
<evidence type="ECO:0000313" key="3">
    <source>
        <dbReference type="Proteomes" id="UP001419268"/>
    </source>
</evidence>